<dbReference type="Gramene" id="CDY47747">
    <property type="protein sequence ID" value="CDY47747"/>
    <property type="gene ID" value="GSBRNA2T00088027001"/>
</dbReference>
<dbReference type="Proteomes" id="UP000028999">
    <property type="component" value="Unassembled WGS sequence"/>
</dbReference>
<dbReference type="GO" id="GO:0036503">
    <property type="term" value="P:ERAD pathway"/>
    <property type="evidence" value="ECO:0007669"/>
    <property type="project" value="InterPro"/>
</dbReference>
<dbReference type="InterPro" id="IPR044623">
    <property type="entry name" value="HRD3"/>
</dbReference>
<dbReference type="PANTHER" id="PTHR45084">
    <property type="entry name" value="ERAD-ASSOCIATED E3 UBIQUITIN-PROTEIN LIGASE COMPONENT HRD3A-RELATED"/>
    <property type="match status" value="1"/>
</dbReference>
<dbReference type="AlphaFoldDB" id="A0A078IC89"/>
<gene>
    <name evidence="2" type="primary">BnaA02g16480D</name>
    <name evidence="1" type="ORF">DARMORV10_A02P18780.1</name>
    <name evidence="2" type="ORF">GSBRNA2T00088027001</name>
</gene>
<keyword evidence="3" id="KW-1185">Reference proteome</keyword>
<reference evidence="2" key="2">
    <citation type="submission" date="2014-06" db="EMBL/GenBank/DDBJ databases">
        <authorList>
            <person name="Genoscope - CEA"/>
        </authorList>
    </citation>
    <scope>NUCLEOTIDE SEQUENCE</scope>
</reference>
<reference evidence="1" key="3">
    <citation type="submission" date="2021-01" db="EMBL/GenBank/DDBJ databases">
        <authorList>
            <consortium name="Genoscope - CEA"/>
            <person name="William W."/>
        </authorList>
    </citation>
    <scope>NUCLEOTIDE SEQUENCE</scope>
</reference>
<dbReference type="PaxDb" id="3708-A0A078IC89"/>
<reference evidence="2 3" key="1">
    <citation type="journal article" date="2014" name="Science">
        <title>Plant genetics. Early allopolyploid evolution in the post-Neolithic Brassica napus oilseed genome.</title>
        <authorList>
            <person name="Chalhoub B."/>
            <person name="Denoeud F."/>
            <person name="Liu S."/>
            <person name="Parkin I.A."/>
            <person name="Tang H."/>
            <person name="Wang X."/>
            <person name="Chiquet J."/>
            <person name="Belcram H."/>
            <person name="Tong C."/>
            <person name="Samans B."/>
            <person name="Correa M."/>
            <person name="Da Silva C."/>
            <person name="Just J."/>
            <person name="Falentin C."/>
            <person name="Koh C.S."/>
            <person name="Le Clainche I."/>
            <person name="Bernard M."/>
            <person name="Bento P."/>
            <person name="Noel B."/>
            <person name="Labadie K."/>
            <person name="Alberti A."/>
            <person name="Charles M."/>
            <person name="Arnaud D."/>
            <person name="Guo H."/>
            <person name="Daviaud C."/>
            <person name="Alamery S."/>
            <person name="Jabbari K."/>
            <person name="Zhao M."/>
            <person name="Edger P.P."/>
            <person name="Chelaifa H."/>
            <person name="Tack D."/>
            <person name="Lassalle G."/>
            <person name="Mestiri I."/>
            <person name="Schnel N."/>
            <person name="Le Paslier M.C."/>
            <person name="Fan G."/>
            <person name="Renault V."/>
            <person name="Bayer P.E."/>
            <person name="Golicz A.A."/>
            <person name="Manoli S."/>
            <person name="Lee T.H."/>
            <person name="Thi V.H."/>
            <person name="Chalabi S."/>
            <person name="Hu Q."/>
            <person name="Fan C."/>
            <person name="Tollenaere R."/>
            <person name="Lu Y."/>
            <person name="Battail C."/>
            <person name="Shen J."/>
            <person name="Sidebottom C.H."/>
            <person name="Wang X."/>
            <person name="Canaguier A."/>
            <person name="Chauveau A."/>
            <person name="Berard A."/>
            <person name="Deniot G."/>
            <person name="Guan M."/>
            <person name="Liu Z."/>
            <person name="Sun F."/>
            <person name="Lim Y.P."/>
            <person name="Lyons E."/>
            <person name="Town C.D."/>
            <person name="Bancroft I."/>
            <person name="Wang X."/>
            <person name="Meng J."/>
            <person name="Ma J."/>
            <person name="Pires J.C."/>
            <person name="King G.J."/>
            <person name="Brunel D."/>
            <person name="Delourme R."/>
            <person name="Renard M."/>
            <person name="Aury J.M."/>
            <person name="Adams K.L."/>
            <person name="Batley J."/>
            <person name="Snowdon R.J."/>
            <person name="Tost J."/>
            <person name="Edwards D."/>
            <person name="Zhou Y."/>
            <person name="Hua W."/>
            <person name="Sharpe A.G."/>
            <person name="Paterson A.H."/>
            <person name="Guan C."/>
            <person name="Wincker P."/>
        </authorList>
    </citation>
    <scope>NUCLEOTIDE SEQUENCE [LARGE SCALE GENOMIC DNA]</scope>
    <source>
        <strain evidence="3">cv. Darmor-bzh</strain>
    </source>
</reference>
<protein>
    <submittedName>
        <fullName evidence="1">(rape) hypothetical protein</fullName>
    </submittedName>
    <submittedName>
        <fullName evidence="2">BnaA02g16480D protein</fullName>
    </submittedName>
</protein>
<dbReference type="Proteomes" id="UP001295469">
    <property type="component" value="Chromosome A02"/>
</dbReference>
<sequence length="115" mass="12984">MLPGSWISTVRSMCMGVSEFCTAKERKERYKSLWFCSMGVEAGLQPSNPASATTSKAYFLCGKERDLVRAAEAYIYAKSQLNAQAMFNLGYNHILTIQIRGSKKIHFKRLLSLSY</sequence>
<evidence type="ECO:0000313" key="1">
    <source>
        <dbReference type="EMBL" id="CAF2139784.1"/>
    </source>
</evidence>
<organism evidence="2 3">
    <name type="scientific">Brassica napus</name>
    <name type="common">Rape</name>
    <dbReference type="NCBI Taxonomy" id="3708"/>
    <lineage>
        <taxon>Eukaryota</taxon>
        <taxon>Viridiplantae</taxon>
        <taxon>Streptophyta</taxon>
        <taxon>Embryophyta</taxon>
        <taxon>Tracheophyta</taxon>
        <taxon>Spermatophyta</taxon>
        <taxon>Magnoliopsida</taxon>
        <taxon>eudicotyledons</taxon>
        <taxon>Gunneridae</taxon>
        <taxon>Pentapetalae</taxon>
        <taxon>rosids</taxon>
        <taxon>malvids</taxon>
        <taxon>Brassicales</taxon>
        <taxon>Brassicaceae</taxon>
        <taxon>Brassiceae</taxon>
        <taxon>Brassica</taxon>
    </lineage>
</organism>
<dbReference type="STRING" id="3708.A0A078IC89"/>
<dbReference type="PANTHER" id="PTHR45084:SF1">
    <property type="entry name" value="ERAD-ASSOCIATED E3 UBIQUITIN-PROTEIN LIGASE COMPONENT HRD3A-RELATED"/>
    <property type="match status" value="1"/>
</dbReference>
<evidence type="ECO:0000313" key="2">
    <source>
        <dbReference type="EMBL" id="CDY47747.1"/>
    </source>
</evidence>
<evidence type="ECO:0000313" key="3">
    <source>
        <dbReference type="Proteomes" id="UP000028999"/>
    </source>
</evidence>
<dbReference type="EMBL" id="LK032732">
    <property type="protein sequence ID" value="CDY47747.1"/>
    <property type="molecule type" value="Genomic_DNA"/>
</dbReference>
<dbReference type="EMBL" id="HG994356">
    <property type="protein sequence ID" value="CAF2139784.1"/>
    <property type="molecule type" value="Genomic_DNA"/>
</dbReference>
<name>A0A078IC89_BRANA</name>
<proteinExistence type="predicted"/>
<accession>A0A078IC89</accession>